<feature type="region of interest" description="Disordered" evidence="9">
    <location>
        <begin position="1"/>
        <end position="27"/>
    </location>
</feature>
<feature type="transmembrane region" description="Helical" evidence="10">
    <location>
        <begin position="208"/>
        <end position="237"/>
    </location>
</feature>
<reference evidence="13" key="1">
    <citation type="journal article" date="2014" name="Proc. Natl. Acad. Sci. U.S.A.">
        <title>Extensive sampling of basidiomycete genomes demonstrates inadequacy of the white-rot/brown-rot paradigm for wood decay fungi.</title>
        <authorList>
            <person name="Riley R."/>
            <person name="Salamov A.A."/>
            <person name="Brown D.W."/>
            <person name="Nagy L.G."/>
            <person name="Floudas D."/>
            <person name="Held B.W."/>
            <person name="Levasseur A."/>
            <person name="Lombard V."/>
            <person name="Morin E."/>
            <person name="Otillar R."/>
            <person name="Lindquist E.A."/>
            <person name="Sun H."/>
            <person name="LaButti K.M."/>
            <person name="Schmutz J."/>
            <person name="Jabbour D."/>
            <person name="Luo H."/>
            <person name="Baker S.E."/>
            <person name="Pisabarro A.G."/>
            <person name="Walton J.D."/>
            <person name="Blanchette R.A."/>
            <person name="Henrissat B."/>
            <person name="Martin F."/>
            <person name="Cullen D."/>
            <person name="Hibbett D.S."/>
            <person name="Grigoriev I.V."/>
        </authorList>
    </citation>
    <scope>NUCLEOTIDE SEQUENCE [LARGE SCALE GENOMIC DNA]</scope>
    <source>
        <strain evidence="13">FD-172 SS1</strain>
    </source>
</reference>
<dbReference type="AlphaFoldDB" id="A0A067N4I9"/>
<evidence type="ECO:0000256" key="6">
    <source>
        <dbReference type="ARBA" id="ARBA00022989"/>
    </source>
</evidence>
<organism evidence="12 13">
    <name type="scientific">Botryobasidium botryosum (strain FD-172 SS1)</name>
    <dbReference type="NCBI Taxonomy" id="930990"/>
    <lineage>
        <taxon>Eukaryota</taxon>
        <taxon>Fungi</taxon>
        <taxon>Dikarya</taxon>
        <taxon>Basidiomycota</taxon>
        <taxon>Agaricomycotina</taxon>
        <taxon>Agaricomycetes</taxon>
        <taxon>Cantharellales</taxon>
        <taxon>Botryobasidiaceae</taxon>
        <taxon>Botryobasidium</taxon>
    </lineage>
</organism>
<feature type="transmembrane region" description="Helical" evidence="10">
    <location>
        <begin position="439"/>
        <end position="460"/>
    </location>
</feature>
<evidence type="ECO:0000256" key="1">
    <source>
        <dbReference type="ARBA" id="ARBA00004141"/>
    </source>
</evidence>
<keyword evidence="8 10" id="KW-0472">Membrane</keyword>
<feature type="domain" description="SLC41A/MgtE integral membrane" evidence="11">
    <location>
        <begin position="103"/>
        <end position="265"/>
    </location>
</feature>
<evidence type="ECO:0000256" key="7">
    <source>
        <dbReference type="ARBA" id="ARBA00023065"/>
    </source>
</evidence>
<evidence type="ECO:0000256" key="4">
    <source>
        <dbReference type="ARBA" id="ARBA00022692"/>
    </source>
</evidence>
<comment type="subcellular location">
    <subcellularLocation>
        <location evidence="1">Membrane</location>
        <topology evidence="1">Multi-pass membrane protein</topology>
    </subcellularLocation>
</comment>
<keyword evidence="7" id="KW-0406">Ion transport</keyword>
<dbReference type="EMBL" id="KL198021">
    <property type="protein sequence ID" value="KDQ18691.1"/>
    <property type="molecule type" value="Genomic_DNA"/>
</dbReference>
<evidence type="ECO:0000259" key="11">
    <source>
        <dbReference type="Pfam" id="PF01769"/>
    </source>
</evidence>
<dbReference type="PANTHER" id="PTHR16228">
    <property type="entry name" value="DIVALENT CATION TRANSPORTER SOLUTE CARRIER FAMILY 41"/>
    <property type="match status" value="1"/>
</dbReference>
<evidence type="ECO:0000256" key="5">
    <source>
        <dbReference type="ARBA" id="ARBA00022842"/>
    </source>
</evidence>
<gene>
    <name evidence="12" type="ORF">BOTBODRAFT_42297</name>
</gene>
<dbReference type="InParanoid" id="A0A067N4I9"/>
<keyword evidence="13" id="KW-1185">Reference proteome</keyword>
<name>A0A067N4I9_BOTB1</name>
<dbReference type="Gene3D" id="1.10.357.20">
    <property type="entry name" value="SLC41 divalent cation transporters, integral membrane domain"/>
    <property type="match status" value="2"/>
</dbReference>
<dbReference type="InterPro" id="IPR036739">
    <property type="entry name" value="SLC41_membr_dom_sf"/>
</dbReference>
<dbReference type="InterPro" id="IPR045349">
    <property type="entry name" value="SLC41A1-3"/>
</dbReference>
<accession>A0A067N4I9</accession>
<evidence type="ECO:0000256" key="3">
    <source>
        <dbReference type="ARBA" id="ARBA00022448"/>
    </source>
</evidence>
<evidence type="ECO:0000256" key="9">
    <source>
        <dbReference type="SAM" id="MobiDB-lite"/>
    </source>
</evidence>
<evidence type="ECO:0000313" key="12">
    <source>
        <dbReference type="EMBL" id="KDQ18691.1"/>
    </source>
</evidence>
<comment type="similarity">
    <text evidence="2">Belongs to the SLC41A transporter family.</text>
</comment>
<proteinExistence type="inferred from homology"/>
<evidence type="ECO:0000256" key="8">
    <source>
        <dbReference type="ARBA" id="ARBA00023136"/>
    </source>
</evidence>
<dbReference type="OrthoDB" id="666972at2759"/>
<feature type="transmembrane region" description="Helical" evidence="10">
    <location>
        <begin position="313"/>
        <end position="335"/>
    </location>
</feature>
<feature type="transmembrane region" description="Helical" evidence="10">
    <location>
        <begin position="341"/>
        <end position="360"/>
    </location>
</feature>
<dbReference type="InterPro" id="IPR006667">
    <property type="entry name" value="SLC41_membr_dom"/>
</dbReference>
<feature type="transmembrane region" description="Helical" evidence="10">
    <location>
        <begin position="405"/>
        <end position="427"/>
    </location>
</feature>
<keyword evidence="6 10" id="KW-1133">Transmembrane helix</keyword>
<dbReference type="GO" id="GO:0008324">
    <property type="term" value="F:monoatomic cation transmembrane transporter activity"/>
    <property type="evidence" value="ECO:0007669"/>
    <property type="project" value="InterPro"/>
</dbReference>
<evidence type="ECO:0000256" key="10">
    <source>
        <dbReference type="SAM" id="Phobius"/>
    </source>
</evidence>
<protein>
    <recommendedName>
        <fullName evidence="11">SLC41A/MgtE integral membrane domain-containing protein</fullName>
    </recommendedName>
</protein>
<keyword evidence="4 10" id="KW-0812">Transmembrane</keyword>
<evidence type="ECO:0000256" key="2">
    <source>
        <dbReference type="ARBA" id="ARBA00009749"/>
    </source>
</evidence>
<dbReference type="PANTHER" id="PTHR16228:SF7">
    <property type="entry name" value="SLC41A_MGTE INTEGRAL MEMBRANE DOMAIN-CONTAINING PROTEIN"/>
    <property type="match status" value="1"/>
</dbReference>
<sequence>MSTFKEHASPEYGSDDEDLIPGEDPGLQSLLATFEGRHRGQRASKSSQTKPREGRWPFVMGILKETAPTLFATIIGMVFTGELLEHVSTSEALKKIDELFILIPMLNNLKGNIEMNLSARLSTAANTFQLDDGPTRRILLSGNLSFIQVQALVLSALAAVCSFGLGRLLATLPEAETQAPPRRFRGIIRASKWPQKSPGKTKSGFREFMAVLSIGMSAASMSALVLGSFMCSVVVICRRFTLNPDNISPPLASCLGDLLTLTLFTFMAVTLTRPFVYSTPLVFVIPVLLFALLITALLATFRNKSVKSMLKDGWSPLLGAMVISSGTGIVLDSFVTKWDDFGSFAIVISGLSGSVGSIYISRLSTSLHATSAALSAKSASPRTSHQRQLSISSGAVDPTEPHRPLLTAATLSVVALPVQIAFIAFVYSAGWMELPMLFVGFYLLFFCFSTAFSLVLAHFLTHFLWARKLDPDTYCMPIHSSLVDLSAQLMLAGCYQLVSALGGDVKAK</sequence>
<dbReference type="Proteomes" id="UP000027195">
    <property type="component" value="Unassembled WGS sequence"/>
</dbReference>
<dbReference type="HOGENOM" id="CLU_018207_4_0_1"/>
<dbReference type="GO" id="GO:0005886">
    <property type="term" value="C:plasma membrane"/>
    <property type="evidence" value="ECO:0007669"/>
    <property type="project" value="TreeGrafter"/>
</dbReference>
<feature type="domain" description="SLC41A/MgtE integral membrane" evidence="11">
    <location>
        <begin position="347"/>
        <end position="494"/>
    </location>
</feature>
<dbReference type="Pfam" id="PF01769">
    <property type="entry name" value="MgtE"/>
    <property type="match status" value="2"/>
</dbReference>
<keyword evidence="3" id="KW-0813">Transport</keyword>
<dbReference type="SUPFAM" id="SSF161093">
    <property type="entry name" value="MgtE membrane domain-like"/>
    <property type="match status" value="2"/>
</dbReference>
<keyword evidence="5" id="KW-0460">Magnesium</keyword>
<evidence type="ECO:0000313" key="13">
    <source>
        <dbReference type="Proteomes" id="UP000027195"/>
    </source>
</evidence>
<feature type="transmembrane region" description="Helical" evidence="10">
    <location>
        <begin position="281"/>
        <end position="301"/>
    </location>
</feature>
<feature type="transmembrane region" description="Helical" evidence="10">
    <location>
        <begin position="249"/>
        <end position="269"/>
    </location>
</feature>